<dbReference type="InterPro" id="IPR027417">
    <property type="entry name" value="P-loop_NTPase"/>
</dbReference>
<keyword evidence="3" id="KW-1185">Reference proteome</keyword>
<accession>A0A2N7W4L3</accession>
<dbReference type="Pfam" id="PF01935">
    <property type="entry name" value="DUF87"/>
    <property type="match status" value="1"/>
</dbReference>
<feature type="domain" description="Helicase HerA central" evidence="1">
    <location>
        <begin position="154"/>
        <end position="431"/>
    </location>
</feature>
<evidence type="ECO:0000313" key="2">
    <source>
        <dbReference type="EMBL" id="PMS24328.1"/>
    </source>
</evidence>
<dbReference type="RefSeq" id="WP_102610379.1">
    <property type="nucleotide sequence ID" value="NZ_CADIKD010000007.1"/>
</dbReference>
<dbReference type="AlphaFoldDB" id="A0A2N7W4L3"/>
<dbReference type="Gene3D" id="3.40.50.300">
    <property type="entry name" value="P-loop containing nucleotide triphosphate hydrolases"/>
    <property type="match status" value="2"/>
</dbReference>
<gene>
    <name evidence="2" type="ORF">C0Z19_13720</name>
</gene>
<comment type="caution">
    <text evidence="2">The sequence shown here is derived from an EMBL/GenBank/DDBJ whole genome shotgun (WGS) entry which is preliminary data.</text>
</comment>
<dbReference type="EMBL" id="PNYB01000010">
    <property type="protein sequence ID" value="PMS24328.1"/>
    <property type="molecule type" value="Genomic_DNA"/>
</dbReference>
<sequence length="613" mass="67498">MRPFQEHADLRLGKILEVSGTSIRVEMDPNITELSKAIDGRVYAVGQLASIVKIHYGRRVLFAYVRMLRMKSEIALVEQQQRIAPGDDSRVMEADLFAQGVWNTESCVLEYSRGVETYPLPLQSVYLTTADELEMLYVAAEGVNENDVASPLVALGEYVGANGATCRANIDKLFGQHCAILGSTGSGKSGTVAAIIHSVLEHRGLDGQLIRPRIVLIDPHGEYAAAFKEKAVVYRAYDAAVQDGAQVNALQLPYWLMSGDELRGLIVGKGEAEATSQNNIVFKALKHARMVSAGIVEPLPADGVLGDRVDVLCAGKTIEHIGAFDRDRPIKFSLAEFRRHMDEVQGRKTGKVDTLSPSDRKSLDSLLDKLDVLTADPRLRFLMSEHEDESVESVLGQLIGVAEGQATVRIIDISGLRNEVAGPLAAAISRLLFSYKVWQTRAERDRDPVLLVCEEAHRYVPDRGDAQYREAQDAIRRIAREGRKYGLGLMLVSQRPSDVESTVLSQCNSWVVLRLTNGSDQEHVGRFLPDSLAGLTRILSSLSRREAVFVGEAAALPARIKIRELTPEQVPDSADIRFSSGWAAQPLSSVEIESIVQRWTALPLPMQRVEEGR</sequence>
<dbReference type="InterPro" id="IPR002789">
    <property type="entry name" value="HerA_central"/>
</dbReference>
<proteinExistence type="predicted"/>
<protein>
    <recommendedName>
        <fullName evidence="1">Helicase HerA central domain-containing protein</fullName>
    </recommendedName>
</protein>
<evidence type="ECO:0000259" key="1">
    <source>
        <dbReference type="Pfam" id="PF01935"/>
    </source>
</evidence>
<reference evidence="2 3" key="1">
    <citation type="submission" date="2018-01" db="EMBL/GenBank/DDBJ databases">
        <title>Whole genome analyses suggest that Burkholderia sensu lato contains two further novel genera in the rhizoxinica-symbiotica group Mycetohabitans gen. nov., and Trinickia gen. nov.: implications for the evolution of diazotrophy and nodulation in the Burkholderiaceae.</title>
        <authorList>
            <person name="Estrada-de los Santos P."/>
            <person name="Palmer M."/>
            <person name="Chavez-Ramirez B."/>
            <person name="Beukes C."/>
            <person name="Steenkamp E.T."/>
            <person name="Hirsch A.M."/>
            <person name="Manyaka P."/>
            <person name="Maluk M."/>
            <person name="Lafos M."/>
            <person name="Crook M."/>
            <person name="Gross E."/>
            <person name="Simon M.F."/>
            <person name="Bueno dos Reis Junior F."/>
            <person name="Poole P.S."/>
            <person name="Venter S.N."/>
            <person name="James E.K."/>
        </authorList>
    </citation>
    <scope>NUCLEOTIDE SEQUENCE [LARGE SCALE GENOMIC DNA]</scope>
    <source>
        <strain evidence="2 3">GP25-8</strain>
    </source>
</reference>
<dbReference type="Proteomes" id="UP000235347">
    <property type="component" value="Unassembled WGS sequence"/>
</dbReference>
<dbReference type="SUPFAM" id="SSF52540">
    <property type="entry name" value="P-loop containing nucleoside triphosphate hydrolases"/>
    <property type="match status" value="1"/>
</dbReference>
<organism evidence="2 3">
    <name type="scientific">Trinickia soli</name>
    <dbReference type="NCBI Taxonomy" id="380675"/>
    <lineage>
        <taxon>Bacteria</taxon>
        <taxon>Pseudomonadati</taxon>
        <taxon>Pseudomonadota</taxon>
        <taxon>Betaproteobacteria</taxon>
        <taxon>Burkholderiales</taxon>
        <taxon>Burkholderiaceae</taxon>
        <taxon>Trinickia</taxon>
    </lineage>
</organism>
<name>A0A2N7W4L3_9BURK</name>
<evidence type="ECO:0000313" key="3">
    <source>
        <dbReference type="Proteomes" id="UP000235347"/>
    </source>
</evidence>
<dbReference type="CDD" id="cd01127">
    <property type="entry name" value="TrwB_TraG_TraD_VirD4"/>
    <property type="match status" value="1"/>
</dbReference>
<dbReference type="PANTHER" id="PTHR42957:SF1">
    <property type="entry name" value="HELICASE MJ1565-RELATED"/>
    <property type="match status" value="1"/>
</dbReference>
<dbReference type="InterPro" id="IPR008571">
    <property type="entry name" value="HerA-like"/>
</dbReference>
<dbReference type="PANTHER" id="PTHR42957">
    <property type="entry name" value="HELICASE MJ1565-RELATED"/>
    <property type="match status" value="1"/>
</dbReference>